<protein>
    <submittedName>
        <fullName evidence="2">Uncharacterized protein</fullName>
    </submittedName>
</protein>
<organism evidence="2">
    <name type="scientific">Arundo donax</name>
    <name type="common">Giant reed</name>
    <name type="synonym">Donax arundinaceus</name>
    <dbReference type="NCBI Taxonomy" id="35708"/>
    <lineage>
        <taxon>Eukaryota</taxon>
        <taxon>Viridiplantae</taxon>
        <taxon>Streptophyta</taxon>
        <taxon>Embryophyta</taxon>
        <taxon>Tracheophyta</taxon>
        <taxon>Spermatophyta</taxon>
        <taxon>Magnoliopsida</taxon>
        <taxon>Liliopsida</taxon>
        <taxon>Poales</taxon>
        <taxon>Poaceae</taxon>
        <taxon>PACMAD clade</taxon>
        <taxon>Arundinoideae</taxon>
        <taxon>Arundineae</taxon>
        <taxon>Arundo</taxon>
    </lineage>
</organism>
<dbReference type="EMBL" id="GBRH01248554">
    <property type="protein sequence ID" value="JAD49341.1"/>
    <property type="molecule type" value="Transcribed_RNA"/>
</dbReference>
<sequence length="50" mass="5368">MRPERASGDEDEGPSTVYSCEEASGTARGEGVVAVNYTCCALREAQKCWP</sequence>
<evidence type="ECO:0000313" key="2">
    <source>
        <dbReference type="EMBL" id="JAD49341.1"/>
    </source>
</evidence>
<reference evidence="2" key="2">
    <citation type="journal article" date="2015" name="Data Brief">
        <title>Shoot transcriptome of the giant reed, Arundo donax.</title>
        <authorList>
            <person name="Barrero R.A."/>
            <person name="Guerrero F.D."/>
            <person name="Moolhuijzen P."/>
            <person name="Goolsby J.A."/>
            <person name="Tidwell J."/>
            <person name="Bellgard S.E."/>
            <person name="Bellgard M.I."/>
        </authorList>
    </citation>
    <scope>NUCLEOTIDE SEQUENCE</scope>
    <source>
        <tissue evidence="2">Shoot tissue taken approximately 20 cm above the soil surface</tissue>
    </source>
</reference>
<evidence type="ECO:0000256" key="1">
    <source>
        <dbReference type="SAM" id="MobiDB-lite"/>
    </source>
</evidence>
<dbReference type="AlphaFoldDB" id="A0A0A9ADX3"/>
<proteinExistence type="predicted"/>
<accession>A0A0A9ADX3</accession>
<reference evidence="2" key="1">
    <citation type="submission" date="2014-09" db="EMBL/GenBank/DDBJ databases">
        <authorList>
            <person name="Magalhaes I.L.F."/>
            <person name="Oliveira U."/>
            <person name="Santos F.R."/>
            <person name="Vidigal T.H.D.A."/>
            <person name="Brescovit A.D."/>
            <person name="Santos A.J."/>
        </authorList>
    </citation>
    <scope>NUCLEOTIDE SEQUENCE</scope>
    <source>
        <tissue evidence="2">Shoot tissue taken approximately 20 cm above the soil surface</tissue>
    </source>
</reference>
<feature type="region of interest" description="Disordered" evidence="1">
    <location>
        <begin position="1"/>
        <end position="27"/>
    </location>
</feature>
<name>A0A0A9ADX3_ARUDO</name>